<dbReference type="PANTHER" id="PTHR21506">
    <property type="entry name" value="COMPONENT OF OLIGOMERIC GOLGI COMPLEX 6"/>
    <property type="match status" value="1"/>
</dbReference>
<dbReference type="OrthoDB" id="272987at2759"/>
<feature type="domain" description="Conserved Oligomeric Golgi complex subunit 6 C-terminal" evidence="2">
    <location>
        <begin position="330"/>
        <end position="671"/>
    </location>
</feature>
<feature type="region of interest" description="Disordered" evidence="1">
    <location>
        <begin position="100"/>
        <end position="122"/>
    </location>
</feature>
<protein>
    <recommendedName>
        <fullName evidence="2">Conserved Oligomeric Golgi complex subunit 6 C-terminal domain-containing protein</fullName>
    </recommendedName>
</protein>
<sequence length="673" mass="71947">MDLIDNKVSAVLSTVNFSENGENGENGDPLNDLLEKGVLNSSSTSSDGLNASSLRMNVESSSLSLSIKFEKLLKNLVDGLEGLDEEVGTIRTLAEGISKSSGGGSYAGGGKSDLDSDGRPGETPAMLISRVVKERDDAVARMNAVKAFLSKFEINERTERALDPSSFSAATGSRGGKDFLSALTEVGEARENLRSAFDGTNPDTDPSAPNVGIRMLEKLADQQEKIYERLYEWIQGYLGLAVPTSSDSITLSDEELERAYSDEFVVDAIATLEDRPAFAEHVRELVCSSRRAAVTRKFLTALGGGVGGGIEVLVTLFGGLAAAGGGIELGEMMSQTTSGVARPFKSRTLSVIENLAFSNDDVVEMDEAGSRYKIVSLYSAYGVLQFYHTQLQKAAQRCMGGGGGGKGGIASLLASITECLEAAAKTYENSLKSHGESVKLFVGQGRTGWGRTASVVARDTIGSIAARLVTELTDTNAMSPGFAATKTSNQNLEEITSVEHAIACTFSPAIHLTDQIDDLLKLRDCLSDAKVVTEDCKAKWKENIDNKFSRLKEGLVDKVVTGIMEKVGLASILALIDDGLEGGTMAKVVGLEEVNIAESLGVFYSFLANFPIPDFEDEIDSTGVRVQLREEVVRDVVGGYRKVADNIAKRGGYQNVESWLLHSPEDVQELLSV</sequence>
<evidence type="ECO:0000256" key="1">
    <source>
        <dbReference type="SAM" id="MobiDB-lite"/>
    </source>
</evidence>
<keyword evidence="4" id="KW-1185">Reference proteome</keyword>
<name>A0A9W6ZY69_9STRA</name>
<proteinExistence type="predicted"/>
<comment type="caution">
    <text evidence="3">The sequence shown here is derived from an EMBL/GenBank/DDBJ whole genome shotgun (WGS) entry which is preliminary data.</text>
</comment>
<feature type="region of interest" description="Disordered" evidence="1">
    <location>
        <begin position="18"/>
        <end position="51"/>
    </location>
</feature>
<dbReference type="InterPro" id="IPR048369">
    <property type="entry name" value="COG6_C"/>
</dbReference>
<dbReference type="InterPro" id="IPR010490">
    <property type="entry name" value="COG6"/>
</dbReference>
<dbReference type="AlphaFoldDB" id="A0A9W6ZY69"/>
<evidence type="ECO:0000259" key="2">
    <source>
        <dbReference type="Pfam" id="PF20653"/>
    </source>
</evidence>
<dbReference type="GO" id="GO:0006891">
    <property type="term" value="P:intra-Golgi vesicle-mediated transport"/>
    <property type="evidence" value="ECO:0007669"/>
    <property type="project" value="InterPro"/>
</dbReference>
<evidence type="ECO:0000313" key="3">
    <source>
        <dbReference type="EMBL" id="GMH60086.1"/>
    </source>
</evidence>
<evidence type="ECO:0000313" key="4">
    <source>
        <dbReference type="Proteomes" id="UP001165082"/>
    </source>
</evidence>
<reference evidence="3" key="1">
    <citation type="submission" date="2022-07" db="EMBL/GenBank/DDBJ databases">
        <title>Genome analysis of Parmales, a sister group of diatoms, reveals the evolutionary specialization of diatoms from phago-mixotrophs to photoautotrophs.</title>
        <authorList>
            <person name="Ban H."/>
            <person name="Sato S."/>
            <person name="Yoshikawa S."/>
            <person name="Kazumasa Y."/>
            <person name="Nakamura Y."/>
            <person name="Ichinomiya M."/>
            <person name="Saitoh K."/>
            <person name="Sato N."/>
            <person name="Blanc-Mathieu R."/>
            <person name="Endo H."/>
            <person name="Kuwata A."/>
            <person name="Ogata H."/>
        </authorList>
    </citation>
    <scope>NUCLEOTIDE SEQUENCE</scope>
</reference>
<dbReference type="Proteomes" id="UP001165082">
    <property type="component" value="Unassembled WGS sequence"/>
</dbReference>
<gene>
    <name evidence="3" type="ORF">TrRE_jg4078</name>
</gene>
<dbReference type="GO" id="GO:0017119">
    <property type="term" value="C:Golgi transport complex"/>
    <property type="evidence" value="ECO:0007669"/>
    <property type="project" value="InterPro"/>
</dbReference>
<feature type="domain" description="Conserved Oligomeric Golgi complex subunit 6 C-terminal" evidence="2">
    <location>
        <begin position="210"/>
        <end position="305"/>
    </location>
</feature>
<organism evidence="3 4">
    <name type="scientific">Triparma retinervis</name>
    <dbReference type="NCBI Taxonomy" id="2557542"/>
    <lineage>
        <taxon>Eukaryota</taxon>
        <taxon>Sar</taxon>
        <taxon>Stramenopiles</taxon>
        <taxon>Ochrophyta</taxon>
        <taxon>Bolidophyceae</taxon>
        <taxon>Parmales</taxon>
        <taxon>Triparmaceae</taxon>
        <taxon>Triparma</taxon>
    </lineage>
</organism>
<dbReference type="SMART" id="SM01087">
    <property type="entry name" value="COG6"/>
    <property type="match status" value="1"/>
</dbReference>
<feature type="compositionally biased region" description="Gly residues" evidence="1">
    <location>
        <begin position="101"/>
        <end position="111"/>
    </location>
</feature>
<feature type="compositionally biased region" description="Polar residues" evidence="1">
    <location>
        <begin position="39"/>
        <end position="51"/>
    </location>
</feature>
<dbReference type="EMBL" id="BRXZ01001016">
    <property type="protein sequence ID" value="GMH60086.1"/>
    <property type="molecule type" value="Genomic_DNA"/>
</dbReference>
<dbReference type="Pfam" id="PF20653">
    <property type="entry name" value="COG6_C"/>
    <property type="match status" value="2"/>
</dbReference>
<dbReference type="PANTHER" id="PTHR21506:SF0">
    <property type="entry name" value="CONSERVED OLIGOMERIC GOLGI COMPLEX SUBUNIT 6"/>
    <property type="match status" value="1"/>
</dbReference>
<accession>A0A9W6ZY69</accession>